<organism evidence="1 2">
    <name type="scientific">Thiothrix lacustris</name>
    <dbReference type="NCBI Taxonomy" id="525917"/>
    <lineage>
        <taxon>Bacteria</taxon>
        <taxon>Pseudomonadati</taxon>
        <taxon>Pseudomonadota</taxon>
        <taxon>Gammaproteobacteria</taxon>
        <taxon>Thiotrichales</taxon>
        <taxon>Thiotrichaceae</taxon>
        <taxon>Thiothrix</taxon>
    </lineage>
</organism>
<evidence type="ECO:0000313" key="1">
    <source>
        <dbReference type="EMBL" id="OQW98702.1"/>
    </source>
</evidence>
<comment type="caution">
    <text evidence="1">The sequence shown here is derived from an EMBL/GenBank/DDBJ whole genome shotgun (WGS) entry which is preliminary data.</text>
</comment>
<sequence>MTYPKLHHYVPRFYLNYFVGSNKKLYVYDKVMNRKFNVAPNKIAAETHFYRLPESWSEFTDPLIIEKNLSQLEANSSRIIEKIKNEIDNSEIDRKLSISQNEKLILSEFIATQYFRTLELRELLMYFLKDEELIEDNLSDDEKKSIQFHILAESEILEKLEESIYNSIWIFAKNVSHNPLITSDHPICMKTKNNKMWIKGIEPLIDGSYIVFPITPKLILYCKEFNYWSMLKDFDLSISPIQLDADMVDHENSGQAFMSSRFLFSPQNEFYEIQEFISSIGTNKYAIEKNEDALKAIERTKLYINRQKN</sequence>
<protein>
    <recommendedName>
        <fullName evidence="3">DUF4238 domain-containing protein</fullName>
    </recommendedName>
</protein>
<evidence type="ECO:0008006" key="3">
    <source>
        <dbReference type="Google" id="ProtNLM"/>
    </source>
</evidence>
<evidence type="ECO:0000313" key="2">
    <source>
        <dbReference type="Proteomes" id="UP000192491"/>
    </source>
</evidence>
<dbReference type="AlphaFoldDB" id="A0A1Y1Q7Q8"/>
<proteinExistence type="predicted"/>
<accession>A0A1Y1Q7Q8</accession>
<dbReference type="Proteomes" id="UP000192491">
    <property type="component" value="Unassembled WGS sequence"/>
</dbReference>
<reference evidence="1 2" key="1">
    <citation type="submission" date="2017-01" db="EMBL/GenBank/DDBJ databases">
        <title>Novel large sulfur bacteria in the metagenomes of groundwater-fed chemosynthetic microbial mats in the Lake Huron basin.</title>
        <authorList>
            <person name="Sharrar A.M."/>
            <person name="Flood B.E."/>
            <person name="Bailey J.V."/>
            <person name="Jones D.S."/>
            <person name="Biddanda B."/>
            <person name="Ruberg S.A."/>
            <person name="Marcus D.N."/>
            <person name="Dick G.J."/>
        </authorList>
    </citation>
    <scope>NUCLEOTIDE SEQUENCE [LARGE SCALE GENOMIC DNA]</scope>
    <source>
        <strain evidence="1">A8</strain>
    </source>
</reference>
<dbReference type="Pfam" id="PF14022">
    <property type="entry name" value="DUF4238"/>
    <property type="match status" value="1"/>
</dbReference>
<gene>
    <name evidence="1" type="ORF">BWK73_51960</name>
</gene>
<dbReference type="InterPro" id="IPR025332">
    <property type="entry name" value="DUF4238"/>
</dbReference>
<dbReference type="EMBL" id="MTEJ01000739">
    <property type="protein sequence ID" value="OQW98702.1"/>
    <property type="molecule type" value="Genomic_DNA"/>
</dbReference>
<name>A0A1Y1Q7Q8_9GAMM</name>